<dbReference type="GO" id="GO:0007264">
    <property type="term" value="P:small GTPase-mediated signal transduction"/>
    <property type="evidence" value="ECO:0007669"/>
    <property type="project" value="InterPro"/>
</dbReference>
<reference evidence="3 5" key="1">
    <citation type="journal article" date="2020" name="Stud. Mycol.">
        <title>101 Dothideomycetes genomes: a test case for predicting lifestyles and emergence of pathogens.</title>
        <authorList>
            <person name="Haridas S."/>
            <person name="Albert R."/>
            <person name="Binder M."/>
            <person name="Bloem J."/>
            <person name="Labutti K."/>
            <person name="Salamov A."/>
            <person name="Andreopoulos B."/>
            <person name="Baker S."/>
            <person name="Barry K."/>
            <person name="Bills G."/>
            <person name="Bluhm B."/>
            <person name="Cannon C."/>
            <person name="Castanera R."/>
            <person name="Culley D."/>
            <person name="Daum C."/>
            <person name="Ezra D."/>
            <person name="Gonzalez J."/>
            <person name="Henrissat B."/>
            <person name="Kuo A."/>
            <person name="Liang C."/>
            <person name="Lipzen A."/>
            <person name="Lutzoni F."/>
            <person name="Magnuson J."/>
            <person name="Mondo S."/>
            <person name="Nolan M."/>
            <person name="Ohm R."/>
            <person name="Pangilinan J."/>
            <person name="Park H.-J."/>
            <person name="Ramirez L."/>
            <person name="Alfaro M."/>
            <person name="Sun H."/>
            <person name="Tritt A."/>
            <person name="Yoshinaga Y."/>
            <person name="Zwiers L.-H."/>
            <person name="Turgeon B."/>
            <person name="Goodwin S."/>
            <person name="Spatafora J."/>
            <person name="Crous P."/>
            <person name="Grigoriev I."/>
        </authorList>
    </citation>
    <scope>NUCLEOTIDE SEQUENCE</scope>
    <source>
        <strain evidence="3 5">CBS 304.34</strain>
    </source>
</reference>
<evidence type="ECO:0000313" key="5">
    <source>
        <dbReference type="RefSeq" id="XP_033583687.1"/>
    </source>
</evidence>
<dbReference type="RefSeq" id="XP_033583687.1">
    <property type="nucleotide sequence ID" value="XM_033713271.1"/>
</dbReference>
<evidence type="ECO:0000313" key="4">
    <source>
        <dbReference type="Proteomes" id="UP000504636"/>
    </source>
</evidence>
<gene>
    <name evidence="3 5" type="ORF">BDZ99DRAFT_203</name>
</gene>
<dbReference type="InterPro" id="IPR027417">
    <property type="entry name" value="P-loop_NTPase"/>
</dbReference>
<dbReference type="OrthoDB" id="25896at2759"/>
<dbReference type="EMBL" id="MU003692">
    <property type="protein sequence ID" value="KAF2816723.1"/>
    <property type="molecule type" value="Genomic_DNA"/>
</dbReference>
<dbReference type="SMART" id="SM00174">
    <property type="entry name" value="RHO"/>
    <property type="match status" value="1"/>
</dbReference>
<dbReference type="SUPFAM" id="SSF52540">
    <property type="entry name" value="P-loop containing nucleoside triphosphate hydrolases"/>
    <property type="match status" value="1"/>
</dbReference>
<reference evidence="5" key="3">
    <citation type="submission" date="2025-04" db="UniProtKB">
        <authorList>
            <consortium name="RefSeq"/>
        </authorList>
    </citation>
    <scope>IDENTIFICATION</scope>
    <source>
        <strain evidence="5">CBS 304.34</strain>
    </source>
</reference>
<organism evidence="3">
    <name type="scientific">Mytilinidion resinicola</name>
    <dbReference type="NCBI Taxonomy" id="574789"/>
    <lineage>
        <taxon>Eukaryota</taxon>
        <taxon>Fungi</taxon>
        <taxon>Dikarya</taxon>
        <taxon>Ascomycota</taxon>
        <taxon>Pezizomycotina</taxon>
        <taxon>Dothideomycetes</taxon>
        <taxon>Pleosporomycetidae</taxon>
        <taxon>Mytilinidiales</taxon>
        <taxon>Mytilinidiaceae</taxon>
        <taxon>Mytilinidion</taxon>
    </lineage>
</organism>
<sequence length="150" mass="16956">MLMLLMDTAGQEDYDTLLPMFYSGADIVIICYPYNSTAGREEVYSRWVPEAKKKGIPFMLVGIENNGDRGEGYDAMKLRISFSALGSTLAKRVGAQSYVQCDLQQIKEVNKLFENVIMLQTTHPAGSLLISFLEVDMQIHVRFACKPYER</sequence>
<dbReference type="InterPro" id="IPR001806">
    <property type="entry name" value="Small_GTPase"/>
</dbReference>
<accession>A0A6A6Z7Q2</accession>
<dbReference type="InterPro" id="IPR003578">
    <property type="entry name" value="Small_GTPase_Rho"/>
</dbReference>
<keyword evidence="4" id="KW-1185">Reference proteome</keyword>
<evidence type="ECO:0000313" key="3">
    <source>
        <dbReference type="EMBL" id="KAF2816723.1"/>
    </source>
</evidence>
<evidence type="ECO:0000256" key="1">
    <source>
        <dbReference type="ARBA" id="ARBA00022741"/>
    </source>
</evidence>
<keyword evidence="1" id="KW-0547">Nucleotide-binding</keyword>
<keyword evidence="2" id="KW-0342">GTP-binding</keyword>
<dbReference type="AlphaFoldDB" id="A0A6A6Z7Q2"/>
<protein>
    <submittedName>
        <fullName evidence="3 5">Uncharacterized protein</fullName>
    </submittedName>
</protein>
<dbReference type="GO" id="GO:0005525">
    <property type="term" value="F:GTP binding"/>
    <property type="evidence" value="ECO:0007669"/>
    <property type="project" value="UniProtKB-KW"/>
</dbReference>
<dbReference type="PANTHER" id="PTHR24072">
    <property type="entry name" value="RHO FAMILY GTPASE"/>
    <property type="match status" value="1"/>
</dbReference>
<dbReference type="Pfam" id="PF00071">
    <property type="entry name" value="Ras"/>
    <property type="match status" value="1"/>
</dbReference>
<name>A0A6A6Z7Q2_9PEZI</name>
<dbReference type="Gene3D" id="3.40.50.300">
    <property type="entry name" value="P-loop containing nucleotide triphosphate hydrolases"/>
    <property type="match status" value="1"/>
</dbReference>
<evidence type="ECO:0000256" key="2">
    <source>
        <dbReference type="ARBA" id="ARBA00023134"/>
    </source>
</evidence>
<dbReference type="GeneID" id="54454164"/>
<proteinExistence type="predicted"/>
<dbReference type="GO" id="GO:0003924">
    <property type="term" value="F:GTPase activity"/>
    <property type="evidence" value="ECO:0007669"/>
    <property type="project" value="InterPro"/>
</dbReference>
<dbReference type="Proteomes" id="UP000504636">
    <property type="component" value="Unplaced"/>
</dbReference>
<reference evidence="5" key="2">
    <citation type="submission" date="2020-04" db="EMBL/GenBank/DDBJ databases">
        <authorList>
            <consortium name="NCBI Genome Project"/>
        </authorList>
    </citation>
    <scope>NUCLEOTIDE SEQUENCE</scope>
    <source>
        <strain evidence="5">CBS 304.34</strain>
    </source>
</reference>